<feature type="domain" description="HNH nuclease" evidence="5">
    <location>
        <begin position="85"/>
        <end position="135"/>
    </location>
</feature>
<gene>
    <name evidence="6" type="ORF">TVY486_1107570</name>
</gene>
<dbReference type="GO" id="GO:0031297">
    <property type="term" value="P:replication fork processing"/>
    <property type="evidence" value="ECO:0007669"/>
    <property type="project" value="TreeGrafter"/>
</dbReference>
<keyword evidence="2" id="KW-0378">Hydrolase</keyword>
<sequence>LSPTFSFFPGAVVDIKDDTQMFCCGGCRRAFYLKRSWTSIRRGVLEADKGICTSCHVDCELLCSLAAAAPTRMDREKILDEMHPQLRNHPTLFHRFVERPVPGNIWNVDHILPVKQGGGEADISNLQTLCVACHANKTASEAKIGRGLLFENERRTTVDVSALHFVSRIKRRVTNARIEV</sequence>
<keyword evidence="3" id="KW-0347">Helicase</keyword>
<dbReference type="InterPro" id="IPR002711">
    <property type="entry name" value="HNH"/>
</dbReference>
<keyword evidence="1" id="KW-0547">Nucleotide-binding</keyword>
<dbReference type="GO" id="GO:0003676">
    <property type="term" value="F:nucleic acid binding"/>
    <property type="evidence" value="ECO:0007669"/>
    <property type="project" value="InterPro"/>
</dbReference>
<name>G0UBS5_TRYVY</name>
<protein>
    <recommendedName>
        <fullName evidence="5">HNH nuclease domain-containing protein</fullName>
    </recommendedName>
</protein>
<dbReference type="AlphaFoldDB" id="G0UBS5"/>
<dbReference type="PANTHER" id="PTHR45766">
    <property type="entry name" value="DNA ANNEALING HELICASE AND ENDONUCLEASE ZRANB3 FAMILY MEMBER"/>
    <property type="match status" value="1"/>
</dbReference>
<dbReference type="PANTHER" id="PTHR45766:SF3">
    <property type="entry name" value="DNA ANNEALING HELICASE AND ENDONUCLEASE ZRANB3"/>
    <property type="match status" value="1"/>
</dbReference>
<dbReference type="GO" id="GO:0016787">
    <property type="term" value="F:hydrolase activity"/>
    <property type="evidence" value="ECO:0007669"/>
    <property type="project" value="UniProtKB-KW"/>
</dbReference>
<organism evidence="6">
    <name type="scientific">Trypanosoma vivax (strain Y486)</name>
    <dbReference type="NCBI Taxonomy" id="1055687"/>
    <lineage>
        <taxon>Eukaryota</taxon>
        <taxon>Discoba</taxon>
        <taxon>Euglenozoa</taxon>
        <taxon>Kinetoplastea</taxon>
        <taxon>Metakinetoplastina</taxon>
        <taxon>Trypanosomatida</taxon>
        <taxon>Trypanosomatidae</taxon>
        <taxon>Trypanosoma</taxon>
        <taxon>Duttonella</taxon>
    </lineage>
</organism>
<keyword evidence="4" id="KW-0067">ATP-binding</keyword>
<dbReference type="InterPro" id="IPR003615">
    <property type="entry name" value="HNH_nuc"/>
</dbReference>
<proteinExistence type="predicted"/>
<dbReference type="SMART" id="SM00507">
    <property type="entry name" value="HNHc"/>
    <property type="match status" value="1"/>
</dbReference>
<dbReference type="VEuPathDB" id="TriTrypDB:TvY486_1107570"/>
<dbReference type="GO" id="GO:0004386">
    <property type="term" value="F:helicase activity"/>
    <property type="evidence" value="ECO:0007669"/>
    <property type="project" value="UniProtKB-KW"/>
</dbReference>
<dbReference type="EMBL" id="HE573027">
    <property type="protein sequence ID" value="CCC53273.1"/>
    <property type="molecule type" value="Genomic_DNA"/>
</dbReference>
<dbReference type="GO" id="GO:0006281">
    <property type="term" value="P:DNA repair"/>
    <property type="evidence" value="ECO:0007669"/>
    <property type="project" value="TreeGrafter"/>
</dbReference>
<evidence type="ECO:0000256" key="3">
    <source>
        <dbReference type="ARBA" id="ARBA00022806"/>
    </source>
</evidence>
<reference evidence="6" key="1">
    <citation type="journal article" date="2012" name="Proc. Natl. Acad. Sci. U.S.A.">
        <title>Antigenic diversity is generated by distinct evolutionary mechanisms in African trypanosome species.</title>
        <authorList>
            <person name="Jackson A.P."/>
            <person name="Berry A."/>
            <person name="Aslett M."/>
            <person name="Allison H.C."/>
            <person name="Burton P."/>
            <person name="Vavrova-Anderson J."/>
            <person name="Brown R."/>
            <person name="Browne H."/>
            <person name="Corton N."/>
            <person name="Hauser H."/>
            <person name="Gamble J."/>
            <person name="Gilderthorp R."/>
            <person name="Marcello L."/>
            <person name="McQuillan J."/>
            <person name="Otto T.D."/>
            <person name="Quail M.A."/>
            <person name="Sanders M.J."/>
            <person name="van Tonder A."/>
            <person name="Ginger M.L."/>
            <person name="Field M.C."/>
            <person name="Barry J.D."/>
            <person name="Hertz-Fowler C."/>
            <person name="Berriman M."/>
        </authorList>
    </citation>
    <scope>NUCLEOTIDE SEQUENCE</scope>
    <source>
        <strain evidence="6">Y486</strain>
    </source>
</reference>
<feature type="non-terminal residue" evidence="6">
    <location>
        <position position="1"/>
    </location>
</feature>
<dbReference type="GO" id="GO:0008270">
    <property type="term" value="F:zinc ion binding"/>
    <property type="evidence" value="ECO:0007669"/>
    <property type="project" value="InterPro"/>
</dbReference>
<dbReference type="Gene3D" id="1.10.30.50">
    <property type="match status" value="1"/>
</dbReference>
<dbReference type="GO" id="GO:0004520">
    <property type="term" value="F:DNA endonuclease activity"/>
    <property type="evidence" value="ECO:0007669"/>
    <property type="project" value="TreeGrafter"/>
</dbReference>
<evidence type="ECO:0000256" key="4">
    <source>
        <dbReference type="ARBA" id="ARBA00022840"/>
    </source>
</evidence>
<dbReference type="GO" id="GO:0043596">
    <property type="term" value="C:nuclear replication fork"/>
    <property type="evidence" value="ECO:0007669"/>
    <property type="project" value="TreeGrafter"/>
</dbReference>
<evidence type="ECO:0000313" key="6">
    <source>
        <dbReference type="EMBL" id="CCC53273.1"/>
    </source>
</evidence>
<evidence type="ECO:0000259" key="5">
    <source>
        <dbReference type="SMART" id="SM00507"/>
    </source>
</evidence>
<evidence type="ECO:0000256" key="1">
    <source>
        <dbReference type="ARBA" id="ARBA00022741"/>
    </source>
</evidence>
<evidence type="ECO:0000256" key="2">
    <source>
        <dbReference type="ARBA" id="ARBA00022801"/>
    </source>
</evidence>
<dbReference type="CDD" id="cd00085">
    <property type="entry name" value="HNHc"/>
    <property type="match status" value="1"/>
</dbReference>
<accession>G0UBS5</accession>
<dbReference type="Pfam" id="PF01844">
    <property type="entry name" value="HNH"/>
    <property type="match status" value="1"/>
</dbReference>
<dbReference type="GO" id="GO:0005524">
    <property type="term" value="F:ATP binding"/>
    <property type="evidence" value="ECO:0007669"/>
    <property type="project" value="UniProtKB-KW"/>
</dbReference>